<comment type="caution">
    <text evidence="3">The sequence shown here is derived from an EMBL/GenBank/DDBJ whole genome shotgun (WGS) entry which is preliminary data.</text>
</comment>
<feature type="transmembrane region" description="Helical" evidence="2">
    <location>
        <begin position="474"/>
        <end position="492"/>
    </location>
</feature>
<evidence type="ECO:0000313" key="4">
    <source>
        <dbReference type="Proteomes" id="UP000629619"/>
    </source>
</evidence>
<feature type="compositionally biased region" description="Gly residues" evidence="1">
    <location>
        <begin position="244"/>
        <end position="324"/>
    </location>
</feature>
<evidence type="ECO:0000313" key="3">
    <source>
        <dbReference type="EMBL" id="GIF07580.1"/>
    </source>
</evidence>
<evidence type="ECO:0000256" key="2">
    <source>
        <dbReference type="SAM" id="Phobius"/>
    </source>
</evidence>
<protein>
    <submittedName>
        <fullName evidence="3">Uncharacterized protein</fullName>
    </submittedName>
</protein>
<gene>
    <name evidence="3" type="ORF">Asi03nite_51180</name>
</gene>
<dbReference type="Proteomes" id="UP000629619">
    <property type="component" value="Unassembled WGS sequence"/>
</dbReference>
<feature type="transmembrane region" description="Helical" evidence="2">
    <location>
        <begin position="21"/>
        <end position="40"/>
    </location>
</feature>
<feature type="compositionally biased region" description="Basic and acidic residues" evidence="1">
    <location>
        <begin position="404"/>
        <end position="415"/>
    </location>
</feature>
<evidence type="ECO:0000256" key="1">
    <source>
        <dbReference type="SAM" id="MobiDB-lite"/>
    </source>
</evidence>
<accession>A0A919NB62</accession>
<organism evidence="3 4">
    <name type="scientific">Actinoplanes siamensis</name>
    <dbReference type="NCBI Taxonomy" id="1223317"/>
    <lineage>
        <taxon>Bacteria</taxon>
        <taxon>Bacillati</taxon>
        <taxon>Actinomycetota</taxon>
        <taxon>Actinomycetes</taxon>
        <taxon>Micromonosporales</taxon>
        <taxon>Micromonosporaceae</taxon>
        <taxon>Actinoplanes</taxon>
    </lineage>
</organism>
<keyword evidence="2" id="KW-1133">Transmembrane helix</keyword>
<feature type="compositionally biased region" description="Low complexity" evidence="1">
    <location>
        <begin position="359"/>
        <end position="403"/>
    </location>
</feature>
<proteinExistence type="predicted"/>
<reference evidence="3" key="1">
    <citation type="submission" date="2021-01" db="EMBL/GenBank/DDBJ databases">
        <title>Whole genome shotgun sequence of Actinoplanes siamensis NBRC 109076.</title>
        <authorList>
            <person name="Komaki H."/>
            <person name="Tamura T."/>
        </authorList>
    </citation>
    <scope>NUCLEOTIDE SEQUENCE</scope>
    <source>
        <strain evidence="3">NBRC 109076</strain>
    </source>
</reference>
<feature type="compositionally biased region" description="Polar residues" evidence="1">
    <location>
        <begin position="416"/>
        <end position="426"/>
    </location>
</feature>
<keyword evidence="4" id="KW-1185">Reference proteome</keyword>
<feature type="region of interest" description="Disordered" evidence="1">
    <location>
        <begin position="243"/>
        <end position="466"/>
    </location>
</feature>
<dbReference type="AlphaFoldDB" id="A0A919NB62"/>
<sequence>MGSTGHRRSGLGAVGSGRGRLLAAGAVIVAVGGAIGFAQLSHADETPQTKAAGQSGAGKVVNGQTILTDTCIDSKLSRHDGFQKGDRCVSTEFGEVASAANDAALLITQAPVTVAPNTPFTLKVSTRNLIRDRFLAAGQGGYYVESSVLRNGIVRGHFHTACRMLASTRVAPDPAPVPAFFVATEDSKGGRTPDTVTIQVPGLPTEGTAQCASWAGDGSHRTPMMERANQTPAIDAVRITVRAGAGGGDQGGDNNGGGGGNQDNNGGNQGGGNNAGGNNNGGNNNAGGNQGGNNNNGGNQGGNNNNGGNQGGNNNTGGNQGGNTGNNNDAGTVTATPKTTVKPTAPATKGDTTKDTAEETPATTKSTTKPATAEPTTKPTTKPATRSTTSGSSSSDDNSAGTTSDDKATPEKTEKPQPQTTESVDTGSAADYGIDVGAPDDPAPTSTSGQQLAEPPAGDPSSGGPFTLLSEHPAIFGGGAVVILVGIIGFAYSRSRPRRY</sequence>
<dbReference type="EMBL" id="BOMW01000051">
    <property type="protein sequence ID" value="GIF07580.1"/>
    <property type="molecule type" value="Genomic_DNA"/>
</dbReference>
<keyword evidence="2" id="KW-0812">Transmembrane</keyword>
<name>A0A919NB62_9ACTN</name>
<dbReference type="RefSeq" id="WP_373872162.1">
    <property type="nucleotide sequence ID" value="NZ_BOMW01000051.1"/>
</dbReference>
<feature type="compositionally biased region" description="Low complexity" evidence="1">
    <location>
        <begin position="325"/>
        <end position="349"/>
    </location>
</feature>
<keyword evidence="2" id="KW-0472">Membrane</keyword>